<dbReference type="PANTHER" id="PTHR48112:SF15">
    <property type="entry name" value="HMG BOX DOMAIN-CONTAINING PROTEIN"/>
    <property type="match status" value="1"/>
</dbReference>
<keyword evidence="6" id="KW-1185">Reference proteome</keyword>
<dbReference type="Pfam" id="PF00505">
    <property type="entry name" value="HMG_box"/>
    <property type="match status" value="3"/>
</dbReference>
<feature type="domain" description="HMG box" evidence="4">
    <location>
        <begin position="253"/>
        <end position="321"/>
    </location>
</feature>
<evidence type="ECO:0000256" key="3">
    <source>
        <dbReference type="SAM" id="MobiDB-lite"/>
    </source>
</evidence>
<dbReference type="PRINTS" id="PR00886">
    <property type="entry name" value="HIGHMOBLTY12"/>
</dbReference>
<dbReference type="InterPro" id="IPR050342">
    <property type="entry name" value="HMGB"/>
</dbReference>
<dbReference type="GO" id="GO:0005634">
    <property type="term" value="C:nucleus"/>
    <property type="evidence" value="ECO:0007669"/>
    <property type="project" value="UniProtKB-UniRule"/>
</dbReference>
<evidence type="ECO:0000313" key="5">
    <source>
        <dbReference type="EMBL" id="KAL3757818.1"/>
    </source>
</evidence>
<dbReference type="InterPro" id="IPR009071">
    <property type="entry name" value="HMG_box_dom"/>
</dbReference>
<dbReference type="GO" id="GO:0003677">
    <property type="term" value="F:DNA binding"/>
    <property type="evidence" value="ECO:0007669"/>
    <property type="project" value="UniProtKB-UniRule"/>
</dbReference>
<proteinExistence type="predicted"/>
<dbReference type="AlphaFoldDB" id="A0ABD3M1F8"/>
<reference evidence="5 6" key="1">
    <citation type="submission" date="2024-10" db="EMBL/GenBank/DDBJ databases">
        <title>Updated reference genomes for cyclostephanoid diatoms.</title>
        <authorList>
            <person name="Roberts W.R."/>
            <person name="Alverson A.J."/>
        </authorList>
    </citation>
    <scope>NUCLEOTIDE SEQUENCE [LARGE SCALE GENOMIC DNA]</scope>
    <source>
        <strain evidence="5 6">AJA232-27</strain>
    </source>
</reference>
<feature type="DNA-binding region" description="HMG box" evidence="2">
    <location>
        <begin position="154"/>
        <end position="222"/>
    </location>
</feature>
<keyword evidence="1 2" id="KW-0238">DNA-binding</keyword>
<organism evidence="5 6">
    <name type="scientific">Discostella pseudostelligera</name>
    <dbReference type="NCBI Taxonomy" id="259834"/>
    <lineage>
        <taxon>Eukaryota</taxon>
        <taxon>Sar</taxon>
        <taxon>Stramenopiles</taxon>
        <taxon>Ochrophyta</taxon>
        <taxon>Bacillariophyta</taxon>
        <taxon>Coscinodiscophyceae</taxon>
        <taxon>Thalassiosirophycidae</taxon>
        <taxon>Stephanodiscales</taxon>
        <taxon>Stephanodiscaceae</taxon>
        <taxon>Discostella</taxon>
    </lineage>
</organism>
<accession>A0ABD3M1F8</accession>
<dbReference type="EMBL" id="JALLBG020000250">
    <property type="protein sequence ID" value="KAL3757818.1"/>
    <property type="molecule type" value="Genomic_DNA"/>
</dbReference>
<protein>
    <recommendedName>
        <fullName evidence="4">HMG box domain-containing protein</fullName>
    </recommendedName>
</protein>
<gene>
    <name evidence="5" type="ORF">ACHAWU_006126</name>
</gene>
<dbReference type="Gene3D" id="1.10.30.10">
    <property type="entry name" value="High mobility group box domain"/>
    <property type="match status" value="3"/>
</dbReference>
<feature type="DNA-binding region" description="HMG box" evidence="2">
    <location>
        <begin position="253"/>
        <end position="321"/>
    </location>
</feature>
<feature type="region of interest" description="Disordered" evidence="3">
    <location>
        <begin position="27"/>
        <end position="47"/>
    </location>
</feature>
<evidence type="ECO:0000313" key="6">
    <source>
        <dbReference type="Proteomes" id="UP001530293"/>
    </source>
</evidence>
<dbReference type="PANTHER" id="PTHR48112">
    <property type="entry name" value="HIGH MOBILITY GROUP PROTEIN DSP1"/>
    <property type="match status" value="1"/>
</dbReference>
<dbReference type="Proteomes" id="UP001530293">
    <property type="component" value="Unassembled WGS sequence"/>
</dbReference>
<evidence type="ECO:0000259" key="4">
    <source>
        <dbReference type="PROSITE" id="PS50118"/>
    </source>
</evidence>
<dbReference type="InterPro" id="IPR036910">
    <property type="entry name" value="HMG_box_dom_sf"/>
</dbReference>
<sequence>MIVASLLSTCLSPRSGFLFQSLESNSSTVKPTMSSRRPPRDPGAPKRNMSAYLLYQNAMRDTFKQQNPGMTFGQLSKFTSAMYAEMPADEKEVWNQRAEADKARFLHELSNYVPPPGYDVKGDATTPLVTHTSTKRRSGGITSAIKTTRDPNAPKRNMSAYLLYQNCMREQFKAHNPGMTFGQLSKYTSYMYKCLSAEEKQRWEAHAAQDKARYEAEMQNYAPPPGFDSTGNLVEDRRLSKKYMKKSKDPEQPKRARGSFVFFTFDMRPKVMEEYPGIKFVDMGVILGERWRALPTEDKQKYEEMAQEDKMRFNKEMEEYSATRIVNEPPAPPAAASHLPDSRSHAAAAAAAAAYNHQMAQAHAAHHQQAAHHAGYHPDMHAAAQQHYDHAAAANAHHAYYADPNAQYYADPNAVAPHDDPYGQHAMYYQQAGQQYHYG</sequence>
<feature type="DNA-binding region" description="HMG box" evidence="2">
    <location>
        <begin position="45"/>
        <end position="113"/>
    </location>
</feature>
<feature type="domain" description="HMG box" evidence="4">
    <location>
        <begin position="154"/>
        <end position="222"/>
    </location>
</feature>
<dbReference type="SUPFAM" id="SSF47095">
    <property type="entry name" value="HMG-box"/>
    <property type="match status" value="3"/>
</dbReference>
<name>A0ABD3M1F8_9STRA</name>
<dbReference type="FunFam" id="1.10.30.10:FF:000073">
    <property type="entry name" value="High mobility group protein 1 homolog"/>
    <property type="match status" value="1"/>
</dbReference>
<evidence type="ECO:0000256" key="2">
    <source>
        <dbReference type="PROSITE-ProRule" id="PRU00267"/>
    </source>
</evidence>
<dbReference type="PROSITE" id="PS50118">
    <property type="entry name" value="HMG_BOX_2"/>
    <property type="match status" value="3"/>
</dbReference>
<feature type="domain" description="HMG box" evidence="4">
    <location>
        <begin position="45"/>
        <end position="113"/>
    </location>
</feature>
<keyword evidence="2" id="KW-0539">Nucleus</keyword>
<dbReference type="SMART" id="SM00398">
    <property type="entry name" value="HMG"/>
    <property type="match status" value="3"/>
</dbReference>
<evidence type="ECO:0000256" key="1">
    <source>
        <dbReference type="ARBA" id="ARBA00023125"/>
    </source>
</evidence>
<comment type="caution">
    <text evidence="5">The sequence shown here is derived from an EMBL/GenBank/DDBJ whole genome shotgun (WGS) entry which is preliminary data.</text>
</comment>